<protein>
    <recommendedName>
        <fullName evidence="1">DUF7587 domain-containing protein</fullName>
    </recommendedName>
</protein>
<feature type="domain" description="DUF7587" evidence="1">
    <location>
        <begin position="260"/>
        <end position="389"/>
    </location>
</feature>
<dbReference type="AlphaFoldDB" id="A0A0B7KDF4"/>
<reference evidence="2" key="1">
    <citation type="submission" date="2015-01" db="EMBL/GenBank/DDBJ databases">
        <authorList>
            <person name="Durling Mikael"/>
        </authorList>
    </citation>
    <scope>NUCLEOTIDE SEQUENCE</scope>
</reference>
<proteinExistence type="predicted"/>
<organism evidence="2">
    <name type="scientific">Bionectria ochroleuca</name>
    <name type="common">Gliocladium roseum</name>
    <dbReference type="NCBI Taxonomy" id="29856"/>
    <lineage>
        <taxon>Eukaryota</taxon>
        <taxon>Fungi</taxon>
        <taxon>Dikarya</taxon>
        <taxon>Ascomycota</taxon>
        <taxon>Pezizomycotina</taxon>
        <taxon>Sordariomycetes</taxon>
        <taxon>Hypocreomycetidae</taxon>
        <taxon>Hypocreales</taxon>
        <taxon>Bionectriaceae</taxon>
        <taxon>Clonostachys</taxon>
    </lineage>
</organism>
<evidence type="ECO:0000313" key="2">
    <source>
        <dbReference type="EMBL" id="CEO55578.1"/>
    </source>
</evidence>
<dbReference type="Pfam" id="PF24494">
    <property type="entry name" value="DUF7587"/>
    <property type="match status" value="1"/>
</dbReference>
<accession>A0A0B7KDF4</accession>
<sequence>MADDTYNQVVYMGKPKPGGLPGLETGVLKTTQPDLYRLLEALMESSKATAAQAREILVSIDNRKTIPTPAGQEMGQISSVRRQARELKKMAESLSDDGEAYIKAYIVSLARPGSPEEKMLSHFTRDVRDIIQYVLDASCDDVDVLREVLEMCYEECLKGRLHPDNYFIPLSEACLVTPYDPHFESEAYYDHEDRLLNDEAYSEAHGARSPRRLDNQRKEQEKTAKQWVRFWVEALNKCYGGPTLFYPPASRHPECQLAYVPRYLFRAFDIESSCTLNGDIVASMETKYPHAGSWRDRIDLLSLQDEEAASMLFKHLRNIHFGADESDNLVSWSSSLLFTIQCAIWRCYGRRPRKDRWQTPYEVKICAIDTRKFPRGQFAHSKSLLHAYRGIAKRDKEMESFFNHRLDNDDYDNGEYLSLGALHHGGRSCVMSLSQLIQAGLYNLYPEFDDAVARKTCSGHVRELRNNAWSGEYTTRRLETQQALKIAQKCFKNFEASDIALVLLLFKRRKLRKRVSQDMHDYRPAEVKRYMEVLQSMPPSPHKGRFQNSRHDQLPPERILEDLLEIS</sequence>
<dbReference type="EMBL" id="CDPU01000054">
    <property type="protein sequence ID" value="CEO55578.1"/>
    <property type="molecule type" value="Genomic_DNA"/>
</dbReference>
<dbReference type="InterPro" id="IPR056009">
    <property type="entry name" value="DUF7587"/>
</dbReference>
<gene>
    <name evidence="2" type="ORF">BN869_000011636_1</name>
</gene>
<name>A0A0B7KDF4_BIOOC</name>
<evidence type="ECO:0000259" key="1">
    <source>
        <dbReference type="Pfam" id="PF24494"/>
    </source>
</evidence>